<sequence>MGETALLIFSFCMEAAIGIMLFTTLGKLLYKDKQFRIAALTAAILSVIGVSASLAHLGRPLAALNSLSNFGSSWLSREVLFAGVFMGITVLHALALYFKQDNQSLPNILRWTGSVVGLITIFSMAKLYSTASVPVWHGINTFVDLYATTIAVGALIFLVSSLKELQDSNKKIFGFIILAAVIFQAAVAVPYAVGLGSNGMAAQASAEILSEMSVAIGLKWLLILGGAGFLIWPVTQKISAKEAKPATNMIYAAGAALILGEIIGRYVFYAAMVSTGVGLT</sequence>
<gene>
    <name evidence="2" type="ORF">DesyoDRAFT_4544</name>
</gene>
<dbReference type="HOGENOM" id="CLU_064909_1_1_9"/>
<dbReference type="OrthoDB" id="2083322at2"/>
<keyword evidence="3" id="KW-1185">Reference proteome</keyword>
<feature type="transmembrane region" description="Helical" evidence="1">
    <location>
        <begin position="37"/>
        <end position="59"/>
    </location>
</feature>
<feature type="transmembrane region" description="Helical" evidence="1">
    <location>
        <begin position="109"/>
        <end position="129"/>
    </location>
</feature>
<feature type="transmembrane region" description="Helical" evidence="1">
    <location>
        <begin position="79"/>
        <end position="97"/>
    </location>
</feature>
<organism evidence="2 3">
    <name type="scientific">Desulfosporosinus youngiae DSM 17734</name>
    <dbReference type="NCBI Taxonomy" id="768710"/>
    <lineage>
        <taxon>Bacteria</taxon>
        <taxon>Bacillati</taxon>
        <taxon>Bacillota</taxon>
        <taxon>Clostridia</taxon>
        <taxon>Eubacteriales</taxon>
        <taxon>Desulfitobacteriaceae</taxon>
        <taxon>Desulfosporosinus</taxon>
    </lineage>
</organism>
<proteinExistence type="predicted"/>
<dbReference type="GO" id="GO:0009389">
    <property type="term" value="F:dimethyl sulfoxide reductase activity"/>
    <property type="evidence" value="ECO:0007669"/>
    <property type="project" value="TreeGrafter"/>
</dbReference>
<feature type="transmembrane region" description="Helical" evidence="1">
    <location>
        <begin position="213"/>
        <end position="234"/>
    </location>
</feature>
<accession>H5XXZ5</accession>
<dbReference type="GO" id="GO:0019645">
    <property type="term" value="P:anaerobic electron transport chain"/>
    <property type="evidence" value="ECO:0007669"/>
    <property type="project" value="InterPro"/>
</dbReference>
<dbReference type="RefSeq" id="WP_007786456.1">
    <property type="nucleotide sequence ID" value="NZ_CM001441.1"/>
</dbReference>
<dbReference type="AlphaFoldDB" id="H5XXZ5"/>
<dbReference type="Proteomes" id="UP000005104">
    <property type="component" value="Chromosome"/>
</dbReference>
<dbReference type="EMBL" id="CM001441">
    <property type="protein sequence ID" value="EHQ91498.1"/>
    <property type="molecule type" value="Genomic_DNA"/>
</dbReference>
<evidence type="ECO:0000313" key="2">
    <source>
        <dbReference type="EMBL" id="EHQ91498.1"/>
    </source>
</evidence>
<dbReference type="Pfam" id="PF04976">
    <property type="entry name" value="DmsC"/>
    <property type="match status" value="1"/>
</dbReference>
<feature type="transmembrane region" description="Helical" evidence="1">
    <location>
        <begin position="6"/>
        <end position="25"/>
    </location>
</feature>
<feature type="transmembrane region" description="Helical" evidence="1">
    <location>
        <begin position="172"/>
        <end position="193"/>
    </location>
</feature>
<feature type="transmembrane region" description="Helical" evidence="1">
    <location>
        <begin position="246"/>
        <end position="268"/>
    </location>
</feature>
<dbReference type="PANTHER" id="PTHR38095:SF2">
    <property type="entry name" value="ANAEROBIC DIMETHYL SULFOXIDE REDUCTASE CHAIN C"/>
    <property type="match status" value="1"/>
</dbReference>
<keyword evidence="1" id="KW-0472">Membrane</keyword>
<evidence type="ECO:0000313" key="3">
    <source>
        <dbReference type="Proteomes" id="UP000005104"/>
    </source>
</evidence>
<keyword evidence="1" id="KW-1133">Transmembrane helix</keyword>
<dbReference type="eggNOG" id="COG3302">
    <property type="taxonomic scope" value="Bacteria"/>
</dbReference>
<name>H5XXZ5_9FIRM</name>
<dbReference type="PANTHER" id="PTHR38095">
    <property type="entry name" value="ANAEROBIC DIMETHYL SULFOXIDE REDUCTASE CHAIN YNFH"/>
    <property type="match status" value="1"/>
</dbReference>
<evidence type="ECO:0000256" key="1">
    <source>
        <dbReference type="SAM" id="Phobius"/>
    </source>
</evidence>
<dbReference type="GO" id="GO:0005886">
    <property type="term" value="C:plasma membrane"/>
    <property type="evidence" value="ECO:0007669"/>
    <property type="project" value="TreeGrafter"/>
</dbReference>
<dbReference type="InterPro" id="IPR007059">
    <property type="entry name" value="DmsC"/>
</dbReference>
<protein>
    <submittedName>
        <fullName evidence="2">DMSO reductase anchor subunit</fullName>
    </submittedName>
</protein>
<dbReference type="STRING" id="768710.DesyoDRAFT_4544"/>
<keyword evidence="1" id="KW-0812">Transmembrane</keyword>
<reference evidence="2 3" key="1">
    <citation type="submission" date="2011-11" db="EMBL/GenBank/DDBJ databases">
        <title>The Noncontiguous Finished genome of Desulfosporosinus youngiae DSM 17734.</title>
        <authorList>
            <consortium name="US DOE Joint Genome Institute (JGI-PGF)"/>
            <person name="Lucas S."/>
            <person name="Han J."/>
            <person name="Lapidus A."/>
            <person name="Cheng J.-F."/>
            <person name="Goodwin L."/>
            <person name="Pitluck S."/>
            <person name="Peters L."/>
            <person name="Ovchinnikova G."/>
            <person name="Lu M."/>
            <person name="Land M.L."/>
            <person name="Hauser L."/>
            <person name="Pester M."/>
            <person name="Spring S."/>
            <person name="Ollivier B."/>
            <person name="Rattei T."/>
            <person name="Klenk H.-P."/>
            <person name="Wagner M."/>
            <person name="Loy A."/>
            <person name="Woyke T.J."/>
        </authorList>
    </citation>
    <scope>NUCLEOTIDE SEQUENCE [LARGE SCALE GENOMIC DNA]</scope>
    <source>
        <strain evidence="2 3">DSM 17734</strain>
    </source>
</reference>
<feature type="transmembrane region" description="Helical" evidence="1">
    <location>
        <begin position="135"/>
        <end position="160"/>
    </location>
</feature>
<dbReference type="GO" id="GO:0009390">
    <property type="term" value="C:dimethyl sulfoxide reductase complex"/>
    <property type="evidence" value="ECO:0007669"/>
    <property type="project" value="TreeGrafter"/>
</dbReference>